<dbReference type="SMART" id="SM00575">
    <property type="entry name" value="ZnF_PMZ"/>
    <property type="match status" value="1"/>
</dbReference>
<protein>
    <submittedName>
        <fullName evidence="7">Uncharacterized protein</fullName>
    </submittedName>
</protein>
<dbReference type="GO" id="GO:0008270">
    <property type="term" value="F:zinc ion binding"/>
    <property type="evidence" value="ECO:0007669"/>
    <property type="project" value="UniProtKB-KW"/>
</dbReference>
<dbReference type="STRING" id="3818.A0A445E751"/>
<evidence type="ECO:0000313" key="7">
    <source>
        <dbReference type="EMBL" id="RYR71139.1"/>
    </source>
</evidence>
<dbReference type="Pfam" id="PF10551">
    <property type="entry name" value="MULE"/>
    <property type="match status" value="1"/>
</dbReference>
<feature type="domain" description="CCHC-type" evidence="5">
    <location>
        <begin position="850"/>
        <end position="867"/>
    </location>
</feature>
<dbReference type="Proteomes" id="UP000289738">
    <property type="component" value="Chromosome A02"/>
</dbReference>
<keyword evidence="8" id="KW-1185">Reference proteome</keyword>
<dbReference type="InterPro" id="IPR006564">
    <property type="entry name" value="Znf_PMZ"/>
</dbReference>
<evidence type="ECO:0000256" key="3">
    <source>
        <dbReference type="ARBA" id="ARBA00022833"/>
    </source>
</evidence>
<keyword evidence="1" id="KW-0479">Metal-binding</keyword>
<comment type="caution">
    <text evidence="7">The sequence shown here is derived from an EMBL/GenBank/DDBJ whole genome shotgun (WGS) entry which is preliminary data.</text>
</comment>
<dbReference type="Pfam" id="PF04434">
    <property type="entry name" value="SWIM"/>
    <property type="match status" value="1"/>
</dbReference>
<dbReference type="Pfam" id="PF03101">
    <property type="entry name" value="FAR1"/>
    <property type="match status" value="1"/>
</dbReference>
<gene>
    <name evidence="7" type="ORF">Ahy_A02g005438</name>
</gene>
<sequence>MENPRCPNLIVCSHPWRLGGRLHPSSFVLFVYVVKVTVAFDLWIRDNGGGWNLSKWSSQRRPCLSHPPDRTSSHHRSQIVLIKGGGHRAILFVDAWVRSPCVIVMHVVFLEVCVCSRQVEAVRMLEACWIVDVVVIMASSSNFCKDACMWNEPLVDNWMEGNAGVSNPQDTMYDTRVEEDAESSDWEAEDVLEMEFSSPQEASGFYNNYSRLKGFASRRGKTVRNTAGEIVRYTFVCNRQGFREKKWLEKVDRKREHKAVTRCGCMAEMRIKRKEGSGRWYVSRFVEEHNHELAYGKLVDYLRSHRKISEVEVAQLTSMREIGISIPKIYESFAAQLGGFNLVTFTKQDMYNEIRKQRGLQGGDVSAAVRYLEGLARMDGKMFWRYKLGSGQHLCNLFWSDGRCQEDYGIFGDVLAFDATYGRNKYNLPVVVFSGVNHHNQTCVFGTAMVSCESQESYIWVLRQFLECMQGKAPQSVITNGDPAMRIAIRTVFPDAHHRLCAWHLLRNSTANISDPRFTQMFRHCMLADMEIEEFEAYWESMVNECGVREVEWVKDLYTKKHAWATAYIRGRFFAGVQTTSRCESLHAKLGRFVESRYGVLEFVRNFQRCVDFLRDTEDELDFRSWYGTPVLQTEFVELEKFGWTMFTREMFLRYRDSLKRCVRVRICEFDDNDNPHAYTLQKYRRPEMNWKVYRDHISNRFTCSCMRMESFGIPCVHILSVCVRLDLVEIPESLVLRRWSRAAKLEIHNQCGEQHTAEPSVTYRTRLGAFSQLCKRLGRVACMSDEDFKLYSNKLMSDALFLEIKYGLRPLTDNMTTGNDCGLKDPIRVRTKGTARMSQAGGSAPKTKRKCSTCGKLGHRRTRCPNGAAQPSTRNKESLAGRNKRKRTKLCGLTCLLICNRYPSLSQIIVRLKMHVKLEATYGNNFRLQTHDDGRLSCELLFQLRC</sequence>
<evidence type="ECO:0000259" key="6">
    <source>
        <dbReference type="PROSITE" id="PS50966"/>
    </source>
</evidence>
<evidence type="ECO:0000256" key="1">
    <source>
        <dbReference type="ARBA" id="ARBA00022723"/>
    </source>
</evidence>
<evidence type="ECO:0000259" key="5">
    <source>
        <dbReference type="PROSITE" id="PS50158"/>
    </source>
</evidence>
<dbReference type="PANTHER" id="PTHR47718:SF15">
    <property type="entry name" value="PROTEIN FAR1-RELATED SEQUENCE 5-LIKE"/>
    <property type="match status" value="1"/>
</dbReference>
<name>A0A445E751_ARAHY</name>
<dbReference type="InterPro" id="IPR007527">
    <property type="entry name" value="Znf_SWIM"/>
</dbReference>
<reference evidence="7 8" key="1">
    <citation type="submission" date="2019-01" db="EMBL/GenBank/DDBJ databases">
        <title>Sequencing of cultivated peanut Arachis hypogaea provides insights into genome evolution and oil improvement.</title>
        <authorList>
            <person name="Chen X."/>
        </authorList>
    </citation>
    <scope>NUCLEOTIDE SEQUENCE [LARGE SCALE GENOMIC DNA]</scope>
    <source>
        <strain evidence="8">cv. Fuhuasheng</strain>
        <tissue evidence="7">Leaves</tissue>
    </source>
</reference>
<keyword evidence="2 4" id="KW-0863">Zinc-finger</keyword>
<dbReference type="InterPro" id="IPR001878">
    <property type="entry name" value="Znf_CCHC"/>
</dbReference>
<dbReference type="PANTHER" id="PTHR47718">
    <property type="entry name" value="OS01G0519700 PROTEIN"/>
    <property type="match status" value="1"/>
</dbReference>
<evidence type="ECO:0000313" key="8">
    <source>
        <dbReference type="Proteomes" id="UP000289738"/>
    </source>
</evidence>
<organism evidence="7 8">
    <name type="scientific">Arachis hypogaea</name>
    <name type="common">Peanut</name>
    <dbReference type="NCBI Taxonomy" id="3818"/>
    <lineage>
        <taxon>Eukaryota</taxon>
        <taxon>Viridiplantae</taxon>
        <taxon>Streptophyta</taxon>
        <taxon>Embryophyta</taxon>
        <taxon>Tracheophyta</taxon>
        <taxon>Spermatophyta</taxon>
        <taxon>Magnoliopsida</taxon>
        <taxon>eudicotyledons</taxon>
        <taxon>Gunneridae</taxon>
        <taxon>Pentapetalae</taxon>
        <taxon>rosids</taxon>
        <taxon>fabids</taxon>
        <taxon>Fabales</taxon>
        <taxon>Fabaceae</taxon>
        <taxon>Papilionoideae</taxon>
        <taxon>50 kb inversion clade</taxon>
        <taxon>dalbergioids sensu lato</taxon>
        <taxon>Dalbergieae</taxon>
        <taxon>Pterocarpus clade</taxon>
        <taxon>Arachis</taxon>
    </lineage>
</organism>
<dbReference type="InterPro" id="IPR018289">
    <property type="entry name" value="MULE_transposase_dom"/>
</dbReference>
<keyword evidence="3" id="KW-0862">Zinc</keyword>
<evidence type="ECO:0000256" key="2">
    <source>
        <dbReference type="ARBA" id="ARBA00022771"/>
    </source>
</evidence>
<dbReference type="InterPro" id="IPR004330">
    <property type="entry name" value="FAR1_DNA_bnd_dom"/>
</dbReference>
<dbReference type="SUPFAM" id="SSF57756">
    <property type="entry name" value="Retrovirus zinc finger-like domains"/>
    <property type="match status" value="1"/>
</dbReference>
<evidence type="ECO:0000256" key="4">
    <source>
        <dbReference type="PROSITE-ProRule" id="PRU00047"/>
    </source>
</evidence>
<proteinExistence type="predicted"/>
<dbReference type="PROSITE" id="PS50158">
    <property type="entry name" value="ZF_CCHC"/>
    <property type="match status" value="1"/>
</dbReference>
<accession>A0A445E751</accession>
<feature type="domain" description="SWIM-type" evidence="6">
    <location>
        <begin position="694"/>
        <end position="727"/>
    </location>
</feature>
<dbReference type="AlphaFoldDB" id="A0A445E751"/>
<dbReference type="EMBL" id="SDMP01000002">
    <property type="protein sequence ID" value="RYR71139.1"/>
    <property type="molecule type" value="Genomic_DNA"/>
</dbReference>
<dbReference type="GO" id="GO:0003676">
    <property type="term" value="F:nucleic acid binding"/>
    <property type="evidence" value="ECO:0007669"/>
    <property type="project" value="InterPro"/>
</dbReference>
<dbReference type="PROSITE" id="PS50966">
    <property type="entry name" value="ZF_SWIM"/>
    <property type="match status" value="1"/>
</dbReference>
<dbReference type="InterPro" id="IPR036875">
    <property type="entry name" value="Znf_CCHC_sf"/>
</dbReference>